<evidence type="ECO:0000256" key="1">
    <source>
        <dbReference type="SAM" id="MobiDB-lite"/>
    </source>
</evidence>
<protein>
    <submittedName>
        <fullName evidence="2">Uncharacterized protein</fullName>
    </submittedName>
</protein>
<proteinExistence type="predicted"/>
<reference evidence="2 3" key="1">
    <citation type="journal article" date="2016" name="Nat. Commun.">
        <title>Thousands of microbial genomes shed light on interconnected biogeochemical processes in an aquifer system.</title>
        <authorList>
            <person name="Anantharaman K."/>
            <person name="Brown C.T."/>
            <person name="Hug L.A."/>
            <person name="Sharon I."/>
            <person name="Castelle C.J."/>
            <person name="Probst A.J."/>
            <person name="Thomas B.C."/>
            <person name="Singh A."/>
            <person name="Wilkins M.J."/>
            <person name="Karaoz U."/>
            <person name="Brodie E.L."/>
            <person name="Williams K.H."/>
            <person name="Hubbard S.S."/>
            <person name="Banfield J.F."/>
        </authorList>
    </citation>
    <scope>NUCLEOTIDE SEQUENCE [LARGE SCALE GENOMIC DNA]</scope>
</reference>
<accession>A0A1F7U9Y3</accession>
<name>A0A1F7U9Y3_9BACT</name>
<comment type="caution">
    <text evidence="2">The sequence shown here is derived from an EMBL/GenBank/DDBJ whole genome shotgun (WGS) entry which is preliminary data.</text>
</comment>
<organism evidence="2 3">
    <name type="scientific">Candidatus Uhrbacteria bacterium RIFCSPHIGHO2_02_FULL_60_10</name>
    <dbReference type="NCBI Taxonomy" id="1802392"/>
    <lineage>
        <taxon>Bacteria</taxon>
        <taxon>Candidatus Uhriibacteriota</taxon>
    </lineage>
</organism>
<dbReference type="AlphaFoldDB" id="A0A1F7U9Y3"/>
<dbReference type="EMBL" id="MGEA01000002">
    <property type="protein sequence ID" value="OGL75082.1"/>
    <property type="molecule type" value="Genomic_DNA"/>
</dbReference>
<evidence type="ECO:0000313" key="3">
    <source>
        <dbReference type="Proteomes" id="UP000177088"/>
    </source>
</evidence>
<dbReference type="Proteomes" id="UP000177088">
    <property type="component" value="Unassembled WGS sequence"/>
</dbReference>
<feature type="region of interest" description="Disordered" evidence="1">
    <location>
        <begin position="18"/>
        <end position="39"/>
    </location>
</feature>
<evidence type="ECO:0000313" key="2">
    <source>
        <dbReference type="EMBL" id="OGL75082.1"/>
    </source>
</evidence>
<sequence length="160" mass="17401">MAKGILIAKKTIGRKRSSKLRGSAQRSVSGTHALSARREDINLHEKTRIEAAAKKVSHTAQVGNRTAGVGGELLIVGLRPEDKIEVLGLLHNLAAQAEVRDPSDRLLKTEERADGLVIFVTQSHLAVSLGKHLARARKGGQLDIDWPKGDEMARVRWVAP</sequence>
<gene>
    <name evidence="2" type="ORF">A3C96_00575</name>
</gene>